<dbReference type="Proteomes" id="UP001164250">
    <property type="component" value="Chromosome 8"/>
</dbReference>
<accession>A0ACC1AUN8</accession>
<keyword evidence="2" id="KW-1185">Reference proteome</keyword>
<evidence type="ECO:0000313" key="2">
    <source>
        <dbReference type="Proteomes" id="UP001164250"/>
    </source>
</evidence>
<protein>
    <submittedName>
        <fullName evidence="1">Uncharacterized protein</fullName>
    </submittedName>
</protein>
<reference evidence="2" key="1">
    <citation type="journal article" date="2023" name="G3 (Bethesda)">
        <title>Genome assembly and association tests identify interacting loci associated with vigor, precocity, and sex in interspecific pistachio rootstocks.</title>
        <authorList>
            <person name="Palmer W."/>
            <person name="Jacygrad E."/>
            <person name="Sagayaradj S."/>
            <person name="Cavanaugh K."/>
            <person name="Han R."/>
            <person name="Bertier L."/>
            <person name="Beede B."/>
            <person name="Kafkas S."/>
            <person name="Golino D."/>
            <person name="Preece J."/>
            <person name="Michelmore R."/>
        </authorList>
    </citation>
    <scope>NUCLEOTIDE SEQUENCE [LARGE SCALE GENOMIC DNA]</scope>
</reference>
<dbReference type="EMBL" id="CM047904">
    <property type="protein sequence ID" value="KAJ0090385.1"/>
    <property type="molecule type" value="Genomic_DNA"/>
</dbReference>
<evidence type="ECO:0000313" key="1">
    <source>
        <dbReference type="EMBL" id="KAJ0090385.1"/>
    </source>
</evidence>
<organism evidence="1 2">
    <name type="scientific">Pistacia atlantica</name>
    <dbReference type="NCBI Taxonomy" id="434234"/>
    <lineage>
        <taxon>Eukaryota</taxon>
        <taxon>Viridiplantae</taxon>
        <taxon>Streptophyta</taxon>
        <taxon>Embryophyta</taxon>
        <taxon>Tracheophyta</taxon>
        <taxon>Spermatophyta</taxon>
        <taxon>Magnoliopsida</taxon>
        <taxon>eudicotyledons</taxon>
        <taxon>Gunneridae</taxon>
        <taxon>Pentapetalae</taxon>
        <taxon>rosids</taxon>
        <taxon>malvids</taxon>
        <taxon>Sapindales</taxon>
        <taxon>Anacardiaceae</taxon>
        <taxon>Pistacia</taxon>
    </lineage>
</organism>
<name>A0ACC1AUN8_9ROSI</name>
<proteinExistence type="predicted"/>
<gene>
    <name evidence="1" type="ORF">Patl1_13710</name>
</gene>
<comment type="caution">
    <text evidence="1">The sequence shown here is derived from an EMBL/GenBank/DDBJ whole genome shotgun (WGS) entry which is preliminary data.</text>
</comment>
<sequence length="129" mass="14776">MIQQSDFGFQDLPAFALELLPNRFGKIMGTLARIGLFSAEAHPILKNGKRPTFRMFLCEILKVDSKNMDETLKEEKGISERILSLGFCKEQETATSAAKTINVRIFIWHRFFNWPIGDNVIIFSYSETV</sequence>